<evidence type="ECO:0000259" key="1">
    <source>
        <dbReference type="PROSITE" id="PS50405"/>
    </source>
</evidence>
<dbReference type="Pfam" id="PF14497">
    <property type="entry name" value="GST_C_3"/>
    <property type="match status" value="1"/>
</dbReference>
<dbReference type="InterPro" id="IPR004046">
    <property type="entry name" value="GST_C"/>
</dbReference>
<dbReference type="AlphaFoldDB" id="A0A8K1C8Y2"/>
<dbReference type="PROSITE" id="PS50405">
    <property type="entry name" value="GST_CTER"/>
    <property type="match status" value="1"/>
</dbReference>
<protein>
    <recommendedName>
        <fullName evidence="1">GST C-terminal domain-containing protein</fullName>
    </recommendedName>
</protein>
<dbReference type="InterPro" id="IPR010987">
    <property type="entry name" value="Glutathione-S-Trfase_C-like"/>
</dbReference>
<reference evidence="2" key="1">
    <citation type="submission" date="2019-03" db="EMBL/GenBank/DDBJ databases">
        <title>Long read genome sequence of the mycoparasitic Pythium oligandrum ATCC 38472 isolated from sugarbeet rhizosphere.</title>
        <authorList>
            <person name="Gaulin E."/>
        </authorList>
    </citation>
    <scope>NUCLEOTIDE SEQUENCE</scope>
    <source>
        <strain evidence="2">ATCC 38472_TT</strain>
    </source>
</reference>
<evidence type="ECO:0000313" key="3">
    <source>
        <dbReference type="Proteomes" id="UP000794436"/>
    </source>
</evidence>
<dbReference type="SUPFAM" id="SSF47616">
    <property type="entry name" value="GST C-terminal domain-like"/>
    <property type="match status" value="1"/>
</dbReference>
<gene>
    <name evidence="2" type="ORF">Poli38472_010145</name>
</gene>
<proteinExistence type="predicted"/>
<feature type="domain" description="GST C-terminal" evidence="1">
    <location>
        <begin position="1"/>
        <end position="92"/>
    </location>
</feature>
<accession>A0A8K1C8Y2</accession>
<evidence type="ECO:0000313" key="2">
    <source>
        <dbReference type="EMBL" id="TMW58586.1"/>
    </source>
</evidence>
<keyword evidence="3" id="KW-1185">Reference proteome</keyword>
<dbReference type="InterPro" id="IPR036282">
    <property type="entry name" value="Glutathione-S-Trfase_C_sf"/>
</dbReference>
<dbReference type="Proteomes" id="UP000794436">
    <property type="component" value="Unassembled WGS sequence"/>
</dbReference>
<comment type="caution">
    <text evidence="2">The sequence shown here is derived from an EMBL/GenBank/DDBJ whole genome shotgun (WGS) entry which is preliminary data.</text>
</comment>
<dbReference type="EMBL" id="SPLM01000111">
    <property type="protein sequence ID" value="TMW58586.1"/>
    <property type="molecule type" value="Genomic_DNA"/>
</dbReference>
<dbReference type="Gene3D" id="1.20.1050.10">
    <property type="match status" value="1"/>
</dbReference>
<organism evidence="2 3">
    <name type="scientific">Pythium oligandrum</name>
    <name type="common">Mycoparasitic fungus</name>
    <dbReference type="NCBI Taxonomy" id="41045"/>
    <lineage>
        <taxon>Eukaryota</taxon>
        <taxon>Sar</taxon>
        <taxon>Stramenopiles</taxon>
        <taxon>Oomycota</taxon>
        <taxon>Peronosporomycetes</taxon>
        <taxon>Pythiales</taxon>
        <taxon>Pythiaceae</taxon>
        <taxon>Pythium</taxon>
    </lineage>
</organism>
<sequence length="92" mass="10099">MVGAVKAEKMKPLLAQLELLFPLLESKIQGPLLVGDQLTIADIQLFHFYSYALAIVVPTFSLSNFPKATTTIEQVKLVPKIGEYLATTTSSF</sequence>
<name>A0A8K1C8Y2_PYTOL</name>